<keyword evidence="4" id="KW-1185">Reference proteome</keyword>
<dbReference type="OrthoDB" id="9807535at2"/>
<comment type="similarity">
    <text evidence="1">Belongs to the YciI family.</text>
</comment>
<reference evidence="3 4" key="1">
    <citation type="submission" date="2015-08" db="EMBL/GenBank/DDBJ databases">
        <authorList>
            <person name="Babu N.S."/>
            <person name="Beckwith C.J."/>
            <person name="Beseler K.G."/>
            <person name="Brison A."/>
            <person name="Carone J.V."/>
            <person name="Caskin T.P."/>
            <person name="Diamond M."/>
            <person name="Durham M.E."/>
            <person name="Foxe J.M."/>
            <person name="Go M."/>
            <person name="Henderson B.A."/>
            <person name="Jones I.B."/>
            <person name="McGettigan J.A."/>
            <person name="Micheletti S.J."/>
            <person name="Nasrallah M.E."/>
            <person name="Ortiz D."/>
            <person name="Piller C.R."/>
            <person name="Privatt S.R."/>
            <person name="Schneider S.L."/>
            <person name="Sharp S."/>
            <person name="Smith T.C."/>
            <person name="Stanton J.D."/>
            <person name="Ullery H.E."/>
            <person name="Wilson R.J."/>
            <person name="Serrano M.G."/>
            <person name="Buck G."/>
            <person name="Lee V."/>
            <person name="Wang Y."/>
            <person name="Carvalho R."/>
            <person name="Voegtly L."/>
            <person name="Shi R."/>
            <person name="Duckworth R."/>
            <person name="Johnson A."/>
            <person name="Loviza R."/>
            <person name="Walstead R."/>
            <person name="Shah Z."/>
            <person name="Kiflezghi M."/>
            <person name="Wade K."/>
            <person name="Ball S.L."/>
            <person name="Bradley K.W."/>
            <person name="Asai D.J."/>
            <person name="Bowman C.A."/>
            <person name="Russell D.A."/>
            <person name="Pope W.H."/>
            <person name="Jacobs-Sera D."/>
            <person name="Hendrix R.W."/>
            <person name="Hatfull G.F."/>
        </authorList>
    </citation>
    <scope>NUCLEOTIDE SEQUENCE [LARGE SCALE GENOMIC DNA]</scope>
    <source>
        <strain evidence="3 4">DSM 27648</strain>
    </source>
</reference>
<evidence type="ECO:0000313" key="4">
    <source>
        <dbReference type="Proteomes" id="UP000064967"/>
    </source>
</evidence>
<dbReference type="KEGG" id="llu:AKJ09_07215"/>
<protein>
    <submittedName>
        <fullName evidence="3">PhnB protein</fullName>
    </submittedName>
</protein>
<dbReference type="SUPFAM" id="SSF54909">
    <property type="entry name" value="Dimeric alpha+beta barrel"/>
    <property type="match status" value="1"/>
</dbReference>
<evidence type="ECO:0000256" key="1">
    <source>
        <dbReference type="ARBA" id="ARBA00007689"/>
    </source>
</evidence>
<proteinExistence type="inferred from homology"/>
<dbReference type="Gene3D" id="3.30.70.1060">
    <property type="entry name" value="Dimeric alpha+beta barrel"/>
    <property type="match status" value="1"/>
</dbReference>
<dbReference type="PANTHER" id="PTHR35174">
    <property type="entry name" value="BLL7171 PROTEIN-RELATED"/>
    <property type="match status" value="1"/>
</dbReference>
<dbReference type="PATRIC" id="fig|1391654.3.peg.7326"/>
<dbReference type="InterPro" id="IPR011008">
    <property type="entry name" value="Dimeric_a/b-barrel"/>
</dbReference>
<dbReference type="AlphaFoldDB" id="A0A0K1Q4G2"/>
<dbReference type="STRING" id="1391654.AKJ09_07215"/>
<evidence type="ECO:0000313" key="3">
    <source>
        <dbReference type="EMBL" id="AKV00552.1"/>
    </source>
</evidence>
<dbReference type="EMBL" id="CP012333">
    <property type="protein sequence ID" value="AKV00552.1"/>
    <property type="molecule type" value="Genomic_DNA"/>
</dbReference>
<organism evidence="3 4">
    <name type="scientific">Labilithrix luteola</name>
    <dbReference type="NCBI Taxonomy" id="1391654"/>
    <lineage>
        <taxon>Bacteria</taxon>
        <taxon>Pseudomonadati</taxon>
        <taxon>Myxococcota</taxon>
        <taxon>Polyangia</taxon>
        <taxon>Polyangiales</taxon>
        <taxon>Labilitrichaceae</taxon>
        <taxon>Labilithrix</taxon>
    </lineage>
</organism>
<evidence type="ECO:0000259" key="2">
    <source>
        <dbReference type="Pfam" id="PF03795"/>
    </source>
</evidence>
<dbReference type="Pfam" id="PF03795">
    <property type="entry name" value="YCII"/>
    <property type="match status" value="1"/>
</dbReference>
<feature type="domain" description="YCII-related" evidence="2">
    <location>
        <begin position="1"/>
        <end position="118"/>
    </location>
</feature>
<dbReference type="InterPro" id="IPR005545">
    <property type="entry name" value="YCII"/>
</dbReference>
<gene>
    <name evidence="3" type="ORF">AKJ09_07215</name>
</gene>
<name>A0A0K1Q4G2_9BACT</name>
<dbReference type="Proteomes" id="UP000064967">
    <property type="component" value="Chromosome"/>
</dbReference>
<sequence length="120" mass="13146">MRFVMLIAGDEKTSLKMSKEEGERIVAAYKAYMEDLQKAGVLLAGEALMPSATGARVTVTGGKRNVIDGPFSEAKEVIGGYFLIQVKSREEALEWASRCPAAQYAPRSFVEVRPVMEFPA</sequence>
<dbReference type="RefSeq" id="WP_146651826.1">
    <property type="nucleotide sequence ID" value="NZ_CP012333.1"/>
</dbReference>
<accession>A0A0K1Q4G2</accession>